<evidence type="ECO:0000256" key="12">
    <source>
        <dbReference type="PROSITE-ProRule" id="PRU00803"/>
    </source>
</evidence>
<feature type="non-terminal residue" evidence="18">
    <location>
        <position position="1275"/>
    </location>
</feature>
<feature type="repeat" description="FG-GAP" evidence="12">
    <location>
        <begin position="259"/>
        <end position="315"/>
    </location>
</feature>
<dbReference type="GO" id="GO:0007160">
    <property type="term" value="P:cell-matrix adhesion"/>
    <property type="evidence" value="ECO:0007669"/>
    <property type="project" value="TreeGrafter"/>
</dbReference>
<keyword evidence="5" id="KW-0677">Repeat</keyword>
<dbReference type="Pfam" id="PF08441">
    <property type="entry name" value="Integrin_A_Ig_1"/>
    <property type="match status" value="1"/>
</dbReference>
<dbReference type="Gene3D" id="2.60.40.1510">
    <property type="entry name" value="ntegrin, alpha v. Chain A, domain 3"/>
    <property type="match status" value="1"/>
</dbReference>
<keyword evidence="4" id="KW-0732">Signal</keyword>
<keyword evidence="8 13" id="KW-0401">Integrin</keyword>
<comment type="caution">
    <text evidence="18">The sequence shown here is derived from an EMBL/GenBank/DDBJ whole genome shotgun (WGS) entry which is preliminary data.</text>
</comment>
<feature type="region of interest" description="Disordered" evidence="14">
    <location>
        <begin position="1239"/>
        <end position="1275"/>
    </location>
</feature>
<feature type="domain" description="Integrin alpha second immunoglobulin-like" evidence="16">
    <location>
        <begin position="671"/>
        <end position="820"/>
    </location>
</feature>
<feature type="repeat" description="FG-GAP" evidence="12">
    <location>
        <begin position="450"/>
        <end position="512"/>
    </location>
</feature>
<feature type="region of interest" description="Disordered" evidence="14">
    <location>
        <begin position="1032"/>
        <end position="1088"/>
    </location>
</feature>
<evidence type="ECO:0000256" key="14">
    <source>
        <dbReference type="SAM" id="MobiDB-lite"/>
    </source>
</evidence>
<dbReference type="PROSITE" id="PS51470">
    <property type="entry name" value="FG_GAP"/>
    <property type="match status" value="4"/>
</dbReference>
<evidence type="ECO:0000259" key="16">
    <source>
        <dbReference type="Pfam" id="PF20805"/>
    </source>
</evidence>
<feature type="compositionally biased region" description="Acidic residues" evidence="14">
    <location>
        <begin position="1032"/>
        <end position="1044"/>
    </location>
</feature>
<dbReference type="Pfam" id="PF00357">
    <property type="entry name" value="Integrin_alpha"/>
    <property type="match status" value="1"/>
</dbReference>
<dbReference type="InterPro" id="IPR048286">
    <property type="entry name" value="Integrin_alpha_Ig-like_3"/>
</dbReference>
<dbReference type="InterPro" id="IPR032695">
    <property type="entry name" value="Integrin_dom_sf"/>
</dbReference>
<keyword evidence="19" id="KW-1185">Reference proteome</keyword>
<dbReference type="SUPFAM" id="SSF69179">
    <property type="entry name" value="Integrin domains"/>
    <property type="match status" value="3"/>
</dbReference>
<evidence type="ECO:0000256" key="8">
    <source>
        <dbReference type="ARBA" id="ARBA00023037"/>
    </source>
</evidence>
<feature type="domain" description="Integrin alpha first immunoglubulin-like" evidence="15">
    <location>
        <begin position="497"/>
        <end position="669"/>
    </location>
</feature>
<dbReference type="PANTHER" id="PTHR23220">
    <property type="entry name" value="INTEGRIN ALPHA"/>
    <property type="match status" value="1"/>
</dbReference>
<evidence type="ECO:0000259" key="17">
    <source>
        <dbReference type="Pfam" id="PF20806"/>
    </source>
</evidence>
<keyword evidence="6 13" id="KW-0130">Cell adhesion</keyword>
<dbReference type="EMBL" id="CATQJA010002654">
    <property type="protein sequence ID" value="CAJ0578657.1"/>
    <property type="molecule type" value="Genomic_DNA"/>
</dbReference>
<dbReference type="GO" id="GO:0005178">
    <property type="term" value="F:integrin binding"/>
    <property type="evidence" value="ECO:0007669"/>
    <property type="project" value="TreeGrafter"/>
</dbReference>
<evidence type="ECO:0000256" key="2">
    <source>
        <dbReference type="ARBA" id="ARBA00008054"/>
    </source>
</evidence>
<evidence type="ECO:0000256" key="4">
    <source>
        <dbReference type="ARBA" id="ARBA00022729"/>
    </source>
</evidence>
<evidence type="ECO:0000256" key="7">
    <source>
        <dbReference type="ARBA" id="ARBA00022989"/>
    </source>
</evidence>
<evidence type="ECO:0000256" key="11">
    <source>
        <dbReference type="ARBA" id="ARBA00023180"/>
    </source>
</evidence>
<dbReference type="GO" id="GO:0033627">
    <property type="term" value="P:cell adhesion mediated by integrin"/>
    <property type="evidence" value="ECO:0007669"/>
    <property type="project" value="TreeGrafter"/>
</dbReference>
<feature type="repeat" description="FG-GAP" evidence="12">
    <location>
        <begin position="387"/>
        <end position="446"/>
    </location>
</feature>
<dbReference type="InterPro" id="IPR018184">
    <property type="entry name" value="Integrin_alpha_C_CS"/>
</dbReference>
<dbReference type="GO" id="GO:0007229">
    <property type="term" value="P:integrin-mediated signaling pathway"/>
    <property type="evidence" value="ECO:0007669"/>
    <property type="project" value="UniProtKB-KW"/>
</dbReference>
<feature type="region of interest" description="Disordered" evidence="14">
    <location>
        <begin position="731"/>
        <end position="756"/>
    </location>
</feature>
<feature type="compositionally biased region" description="Basic and acidic residues" evidence="14">
    <location>
        <begin position="946"/>
        <end position="968"/>
    </location>
</feature>
<comment type="subcellular location">
    <subcellularLocation>
        <location evidence="1 13">Membrane</location>
        <topology evidence="1 13">Single-pass type I membrane protein</topology>
    </subcellularLocation>
</comment>
<dbReference type="GO" id="GO:0008305">
    <property type="term" value="C:integrin complex"/>
    <property type="evidence" value="ECO:0007669"/>
    <property type="project" value="InterPro"/>
</dbReference>
<keyword evidence="7 13" id="KW-1133">Transmembrane helix</keyword>
<dbReference type="Gene3D" id="2.130.10.130">
    <property type="entry name" value="Integrin alpha, N-terminal"/>
    <property type="match status" value="1"/>
</dbReference>
<accession>A0AA36G4F8</accession>
<evidence type="ECO:0000313" key="19">
    <source>
        <dbReference type="Proteomes" id="UP001177023"/>
    </source>
</evidence>
<evidence type="ECO:0000256" key="6">
    <source>
        <dbReference type="ARBA" id="ARBA00022889"/>
    </source>
</evidence>
<dbReference type="Pfam" id="PF20806">
    <property type="entry name" value="Integrin_A_Ig_3"/>
    <property type="match status" value="1"/>
</dbReference>
<dbReference type="Pfam" id="PF01839">
    <property type="entry name" value="FG-GAP"/>
    <property type="match status" value="2"/>
</dbReference>
<dbReference type="InterPro" id="IPR028994">
    <property type="entry name" value="Integrin_alpha_N"/>
</dbReference>
<feature type="repeat" description="FG-GAP" evidence="12">
    <location>
        <begin position="201"/>
        <end position="258"/>
    </location>
</feature>
<dbReference type="Gene3D" id="1.20.5.930">
    <property type="entry name" value="Bicelle-embedded integrin alpha(iib) transmembrane segment"/>
    <property type="match status" value="1"/>
</dbReference>
<dbReference type="SMART" id="SM00191">
    <property type="entry name" value="Int_alpha"/>
    <property type="match status" value="6"/>
</dbReference>
<keyword evidence="10 13" id="KW-0675">Receptor</keyword>
<dbReference type="Gene3D" id="2.60.40.1530">
    <property type="entry name" value="ntegrin, alpha v. Chain A, domain 4"/>
    <property type="match status" value="1"/>
</dbReference>
<evidence type="ECO:0000256" key="5">
    <source>
        <dbReference type="ARBA" id="ARBA00022737"/>
    </source>
</evidence>
<feature type="compositionally biased region" description="Acidic residues" evidence="14">
    <location>
        <begin position="936"/>
        <end position="945"/>
    </location>
</feature>
<dbReference type="GO" id="GO:0098609">
    <property type="term" value="P:cell-cell adhesion"/>
    <property type="evidence" value="ECO:0007669"/>
    <property type="project" value="TreeGrafter"/>
</dbReference>
<dbReference type="GO" id="GO:0009897">
    <property type="term" value="C:external side of plasma membrane"/>
    <property type="evidence" value="ECO:0007669"/>
    <property type="project" value="TreeGrafter"/>
</dbReference>
<evidence type="ECO:0008006" key="20">
    <source>
        <dbReference type="Google" id="ProtNLM"/>
    </source>
</evidence>
<keyword evidence="11" id="KW-0325">Glycoprotein</keyword>
<dbReference type="InterPro" id="IPR048285">
    <property type="entry name" value="Integrin_alpha_Ig-like_2"/>
</dbReference>
<feature type="compositionally biased region" description="Polar residues" evidence="14">
    <location>
        <begin position="1264"/>
        <end position="1275"/>
    </location>
</feature>
<protein>
    <recommendedName>
        <fullName evidence="20">Integrin alpha-2 domain-containing protein</fullName>
    </recommendedName>
</protein>
<dbReference type="PANTHER" id="PTHR23220:SF133">
    <property type="entry name" value="INTEGRIN ALPHA-PS2"/>
    <property type="match status" value="1"/>
</dbReference>
<sequence length="1275" mass="141563">MCGGTILSLFVQYYSSTEEFFAPPASGSMRASLGWAVLLTLFTVTHAFNVDTKNAVIHQNAATGRFGYSLDFYYEQKNTPVLVVGAPEAASGNPALRGIRDPGTVYSCSVNRPGCQELHIDKKQGNERRLNGSHMAEIENKAYQRFGATVRSNKKHDKIMMCAPNYKYFFSRFEVIEPIGTCFFAEDGFAKTQEYPTCKQEPARHGRHRLGYGQCGFSVAIPDKNKRGEDRLFVGGPGVWYWQGAVFSQNLRNISDRPNTEIGPAPLDHDMMGYATATGDFDGDGIDDVVAGVPRGNNLQGKLVLWTPSLRHLTNLTDTTSPQAGQYCGSAVIATDLNKDGRDDIVMGCPFYTDYVSVMDAKTQERKPQYDVGKVVVFLQNEVGTFDKQIVIVGDDQWGRFGFSLAAAGDLNQDGYNDFVVGAPYAGADKKGAVYVIHGSKDGVRTKPTQKIEGKTVRGDMATFGFSLAGNVDVDSNGIPDIAVGGWKSGHAAVLLTKPVVTVTGQTDSDGVTLNVEEKNCDVGDKKMGMQTCRTINTCLKYEGRGQTPNELEFVLRTALDDHSPEPRAYFLGREVKSDRDITIPSDSKTKDHPNVIERRIRLEKGRQKCVKQKFFASDTMRDKLSPIHWSVNYTYQESKTGKLRGGQLEPAIDTTVPLSFENKLNIANNCGKDGVCIPDLNVLAVADRSKFLLGTTDNTMLVNVSVFNRGEDAYETKLFFDVPEGFEYSGVETPKDDKQTAPSCSPTSTEPGEDGNWKFACELGNPLPQGKSVSTTIRITANQDKPPLKPITIRAHVNSTNTEEEHTDIDNNVEFTIPVDFKNQLTLVGRAEPEQVDFSVSNISTEELFDDKQLGPVVSHMYQVSNRGPSAIDSVTLDIFWPSYSTQGNHLLYLLTEPVLNDPTKGRCRVKQAQNVNPLNLRITNEHIPTQAPINEEDYADDDEPRAHSREEDDDIDRRDPPVHMEAPRSPPNNRPAVQPAPTQQSVHFEQDGKTYVYEADPTQPVRFHYQENKPANGKWEYIADDKLSEVEYDDDEYEDEDEEGRRVKRQSDNKQQKRKKGTKSPLKDAKEASSGQPPRDRTRFSDLREVVLKSKSAGGATDYSGVVSRASVDCNQLRCTHIECDIFNLREGEFVLVEVFSRLYTRTLVDEILPSGEVSSLGIARVGNTKFNWPHKPTLALAIKTNMNAINENAGAGSVPWWLYILAGLIGLVILALLILLLWRCGFFKRNRPQAEHAQRKANEDAGGGHYADTRTRYAPQSDYNPSTHGKRL</sequence>
<evidence type="ECO:0000256" key="9">
    <source>
        <dbReference type="ARBA" id="ARBA00023136"/>
    </source>
</evidence>
<evidence type="ECO:0000256" key="13">
    <source>
        <dbReference type="RuleBase" id="RU003762"/>
    </source>
</evidence>
<evidence type="ECO:0000256" key="3">
    <source>
        <dbReference type="ARBA" id="ARBA00022692"/>
    </source>
</evidence>
<dbReference type="InterPro" id="IPR013517">
    <property type="entry name" value="FG-GAP"/>
</dbReference>
<proteinExistence type="inferred from homology"/>
<organism evidence="18 19">
    <name type="scientific">Mesorhabditis spiculigera</name>
    <dbReference type="NCBI Taxonomy" id="96644"/>
    <lineage>
        <taxon>Eukaryota</taxon>
        <taxon>Metazoa</taxon>
        <taxon>Ecdysozoa</taxon>
        <taxon>Nematoda</taxon>
        <taxon>Chromadorea</taxon>
        <taxon>Rhabditida</taxon>
        <taxon>Rhabditina</taxon>
        <taxon>Rhabditomorpha</taxon>
        <taxon>Rhabditoidea</taxon>
        <taxon>Rhabditidae</taxon>
        <taxon>Mesorhabditinae</taxon>
        <taxon>Mesorhabditis</taxon>
    </lineage>
</organism>
<dbReference type="Gene3D" id="2.60.40.1460">
    <property type="entry name" value="Integrin domains. Chain A, domain 2"/>
    <property type="match status" value="1"/>
</dbReference>
<gene>
    <name evidence="18" type="ORF">MSPICULIGERA_LOCUS16900</name>
</gene>
<feature type="transmembrane region" description="Helical" evidence="13">
    <location>
        <begin position="1203"/>
        <end position="1225"/>
    </location>
</feature>
<dbReference type="SUPFAM" id="SSF69318">
    <property type="entry name" value="Integrin alpha N-terminal domain"/>
    <property type="match status" value="1"/>
</dbReference>
<feature type="compositionally biased region" description="Polar residues" evidence="14">
    <location>
        <begin position="741"/>
        <end position="751"/>
    </location>
</feature>
<keyword evidence="9 13" id="KW-0472">Membrane</keyword>
<feature type="compositionally biased region" description="Basic and acidic residues" evidence="14">
    <location>
        <begin position="1045"/>
        <end position="1057"/>
    </location>
</feature>
<reference evidence="18" key="1">
    <citation type="submission" date="2023-06" db="EMBL/GenBank/DDBJ databases">
        <authorList>
            <person name="Delattre M."/>
        </authorList>
    </citation>
    <scope>NUCLEOTIDE SEQUENCE</scope>
    <source>
        <strain evidence="18">AF72</strain>
    </source>
</reference>
<evidence type="ECO:0000256" key="1">
    <source>
        <dbReference type="ARBA" id="ARBA00004479"/>
    </source>
</evidence>
<dbReference type="InterPro" id="IPR013519">
    <property type="entry name" value="Int_alpha_beta-p"/>
</dbReference>
<evidence type="ECO:0000313" key="18">
    <source>
        <dbReference type="EMBL" id="CAJ0578657.1"/>
    </source>
</evidence>
<evidence type="ECO:0000259" key="15">
    <source>
        <dbReference type="Pfam" id="PF08441"/>
    </source>
</evidence>
<keyword evidence="3 13" id="KW-0812">Transmembrane</keyword>
<evidence type="ECO:0000256" key="10">
    <source>
        <dbReference type="ARBA" id="ARBA00023170"/>
    </source>
</evidence>
<feature type="domain" description="Integrin alpha third immunoglobulin-like" evidence="17">
    <location>
        <begin position="826"/>
        <end position="1188"/>
    </location>
</feature>
<name>A0AA36G4F8_9BILA</name>
<dbReference type="GO" id="GO:0048513">
    <property type="term" value="P:animal organ development"/>
    <property type="evidence" value="ECO:0007669"/>
    <property type="project" value="UniProtKB-ARBA"/>
</dbReference>
<dbReference type="AlphaFoldDB" id="A0AA36G4F8"/>
<dbReference type="PRINTS" id="PR01185">
    <property type="entry name" value="INTEGRINA"/>
</dbReference>
<dbReference type="PROSITE" id="PS00242">
    <property type="entry name" value="INTEGRIN_ALPHA"/>
    <property type="match status" value="1"/>
</dbReference>
<dbReference type="Proteomes" id="UP001177023">
    <property type="component" value="Unassembled WGS sequence"/>
</dbReference>
<dbReference type="InterPro" id="IPR000413">
    <property type="entry name" value="Integrin_alpha"/>
</dbReference>
<feature type="region of interest" description="Disordered" evidence="14">
    <location>
        <begin position="922"/>
        <end position="988"/>
    </location>
</feature>
<comment type="similarity">
    <text evidence="2 13">Belongs to the integrin alpha chain family.</text>
</comment>
<dbReference type="InterPro" id="IPR013649">
    <property type="entry name" value="Integrin_alpha_Ig-like_1"/>
</dbReference>
<dbReference type="Pfam" id="PF20805">
    <property type="entry name" value="Integrin_A_Ig_2"/>
    <property type="match status" value="1"/>
</dbReference>